<dbReference type="GO" id="GO:0016477">
    <property type="term" value="P:cell migration"/>
    <property type="evidence" value="ECO:0007669"/>
    <property type="project" value="TreeGrafter"/>
</dbReference>
<name>A0AAD9NTU4_RIDPI</name>
<dbReference type="SUPFAM" id="SSF55550">
    <property type="entry name" value="SH2 domain"/>
    <property type="match status" value="1"/>
</dbReference>
<dbReference type="InterPro" id="IPR001452">
    <property type="entry name" value="SH3_domain"/>
</dbReference>
<dbReference type="InterPro" id="IPR000980">
    <property type="entry name" value="SH2"/>
</dbReference>
<dbReference type="Gene3D" id="3.30.505.10">
    <property type="entry name" value="SH2 domain"/>
    <property type="match status" value="1"/>
</dbReference>
<dbReference type="GO" id="GO:0005085">
    <property type="term" value="F:guanyl-nucleotide exchange factor activity"/>
    <property type="evidence" value="ECO:0007669"/>
    <property type="project" value="UniProtKB-KW"/>
</dbReference>
<dbReference type="PRINTS" id="PR00401">
    <property type="entry name" value="SH2DOMAIN"/>
</dbReference>
<dbReference type="Gene3D" id="1.20.900.10">
    <property type="entry name" value="Dbl homology (DH) domain"/>
    <property type="match status" value="1"/>
</dbReference>
<feature type="domain" description="PH" evidence="9">
    <location>
        <begin position="252"/>
        <end position="360"/>
    </location>
</feature>
<dbReference type="PROSITE" id="PS50003">
    <property type="entry name" value="PH_DOMAIN"/>
    <property type="match status" value="1"/>
</dbReference>
<evidence type="ECO:0000256" key="4">
    <source>
        <dbReference type="PROSITE-ProRule" id="PRU00191"/>
    </source>
</evidence>
<dbReference type="SMART" id="SM00233">
    <property type="entry name" value="PH"/>
    <property type="match status" value="1"/>
</dbReference>
<dbReference type="CDD" id="cd00160">
    <property type="entry name" value="RhoGEF"/>
    <property type="match status" value="1"/>
</dbReference>
<evidence type="ECO:0000259" key="8">
    <source>
        <dbReference type="PROSITE" id="PS50002"/>
    </source>
</evidence>
<dbReference type="AlphaFoldDB" id="A0AAD9NTU4"/>
<feature type="region of interest" description="Disordered" evidence="6">
    <location>
        <begin position="424"/>
        <end position="453"/>
    </location>
</feature>
<evidence type="ECO:0000256" key="2">
    <source>
        <dbReference type="ARBA" id="ARBA00022658"/>
    </source>
</evidence>
<dbReference type="SMART" id="SM00326">
    <property type="entry name" value="SH3"/>
    <property type="match status" value="2"/>
</dbReference>
<feature type="domain" description="DH" evidence="10">
    <location>
        <begin position="37"/>
        <end position="219"/>
    </location>
</feature>
<protein>
    <recommendedName>
        <fullName evidence="14">Guanine nucleotide exchange factor VAV2</fullName>
    </recommendedName>
</protein>
<dbReference type="Gene3D" id="2.30.29.30">
    <property type="entry name" value="Pleckstrin-homology domain (PH domain)/Phosphotyrosine-binding domain (PTB)"/>
    <property type="match status" value="1"/>
</dbReference>
<keyword evidence="1 5" id="KW-0728">SH3 domain</keyword>
<reference evidence="12" key="1">
    <citation type="journal article" date="2023" name="Mol. Biol. Evol.">
        <title>Third-Generation Sequencing Reveals the Adaptive Role of the Epigenome in Three Deep-Sea Polychaetes.</title>
        <authorList>
            <person name="Perez M."/>
            <person name="Aroh O."/>
            <person name="Sun Y."/>
            <person name="Lan Y."/>
            <person name="Juniper S.K."/>
            <person name="Young C.R."/>
            <person name="Angers B."/>
            <person name="Qian P.Y."/>
        </authorList>
    </citation>
    <scope>NUCLEOTIDE SEQUENCE</scope>
    <source>
        <strain evidence="12">R07B-5</strain>
    </source>
</reference>
<dbReference type="SUPFAM" id="SSF48065">
    <property type="entry name" value="DBL homology domain (DH-domain)"/>
    <property type="match status" value="1"/>
</dbReference>
<feature type="domain" description="Phorbol-ester/DAG-type" evidence="11">
    <location>
        <begin position="371"/>
        <end position="421"/>
    </location>
</feature>
<dbReference type="GO" id="GO:0035556">
    <property type="term" value="P:intracellular signal transduction"/>
    <property type="evidence" value="ECO:0007669"/>
    <property type="project" value="InterPro"/>
</dbReference>
<dbReference type="GO" id="GO:0005737">
    <property type="term" value="C:cytoplasm"/>
    <property type="evidence" value="ECO:0007669"/>
    <property type="project" value="TreeGrafter"/>
</dbReference>
<dbReference type="PROSITE" id="PS50002">
    <property type="entry name" value="SH3"/>
    <property type="match status" value="2"/>
</dbReference>
<dbReference type="SMART" id="SM00325">
    <property type="entry name" value="RhoGEF"/>
    <property type="match status" value="1"/>
</dbReference>
<dbReference type="Pfam" id="PF00018">
    <property type="entry name" value="SH3_1"/>
    <property type="match status" value="1"/>
</dbReference>
<dbReference type="Gene3D" id="3.30.60.20">
    <property type="match status" value="1"/>
</dbReference>
<evidence type="ECO:0000256" key="5">
    <source>
        <dbReference type="PROSITE-ProRule" id="PRU00192"/>
    </source>
</evidence>
<dbReference type="InterPro" id="IPR000219">
    <property type="entry name" value="DH_dom"/>
</dbReference>
<evidence type="ECO:0008006" key="14">
    <source>
        <dbReference type="Google" id="ProtNLM"/>
    </source>
</evidence>
<dbReference type="InterPro" id="IPR035899">
    <property type="entry name" value="DBL_dom_sf"/>
</dbReference>
<dbReference type="Pfam" id="PF00621">
    <property type="entry name" value="RhoGEF"/>
    <property type="match status" value="1"/>
</dbReference>
<evidence type="ECO:0000256" key="1">
    <source>
        <dbReference type="ARBA" id="ARBA00022443"/>
    </source>
</evidence>
<dbReference type="Pfam" id="PF22697">
    <property type="entry name" value="SOS1_NGEF_PH"/>
    <property type="match status" value="1"/>
</dbReference>
<dbReference type="PANTHER" id="PTHR45818">
    <property type="entry name" value="PROTEIN VAV"/>
    <property type="match status" value="1"/>
</dbReference>
<organism evidence="12 13">
    <name type="scientific">Ridgeia piscesae</name>
    <name type="common">Tubeworm</name>
    <dbReference type="NCBI Taxonomy" id="27915"/>
    <lineage>
        <taxon>Eukaryota</taxon>
        <taxon>Metazoa</taxon>
        <taxon>Spiralia</taxon>
        <taxon>Lophotrochozoa</taxon>
        <taxon>Annelida</taxon>
        <taxon>Polychaeta</taxon>
        <taxon>Sedentaria</taxon>
        <taxon>Canalipalpata</taxon>
        <taxon>Sabellida</taxon>
        <taxon>Siboglinidae</taxon>
        <taxon>Ridgeia</taxon>
    </lineage>
</organism>
<dbReference type="PRINTS" id="PR00499">
    <property type="entry name" value="P67PHOX"/>
</dbReference>
<dbReference type="InterPro" id="IPR002219">
    <property type="entry name" value="PKC_DAG/PE"/>
</dbReference>
<dbReference type="SMART" id="SM00109">
    <property type="entry name" value="C1"/>
    <property type="match status" value="1"/>
</dbReference>
<keyword evidence="3 4" id="KW-0727">SH2 domain</keyword>
<dbReference type="CDD" id="cd20810">
    <property type="entry name" value="C1_VAV"/>
    <property type="match status" value="1"/>
</dbReference>
<dbReference type="PROSITE" id="PS50081">
    <property type="entry name" value="ZF_DAG_PE_2"/>
    <property type="match status" value="1"/>
</dbReference>
<dbReference type="InterPro" id="IPR011993">
    <property type="entry name" value="PH-like_dom_sf"/>
</dbReference>
<dbReference type="PROSITE" id="PS00741">
    <property type="entry name" value="DH_1"/>
    <property type="match status" value="1"/>
</dbReference>
<evidence type="ECO:0000259" key="11">
    <source>
        <dbReference type="PROSITE" id="PS50081"/>
    </source>
</evidence>
<dbReference type="InterPro" id="IPR001849">
    <property type="entry name" value="PH_domain"/>
</dbReference>
<feature type="domain" description="SH3" evidence="8">
    <location>
        <begin position="451"/>
        <end position="515"/>
    </location>
</feature>
<evidence type="ECO:0000313" key="12">
    <source>
        <dbReference type="EMBL" id="KAK2180461.1"/>
    </source>
</evidence>
<dbReference type="SMART" id="SM00252">
    <property type="entry name" value="SH2"/>
    <property type="match status" value="1"/>
</dbReference>
<dbReference type="InterPro" id="IPR036860">
    <property type="entry name" value="SH2_dom_sf"/>
</dbReference>
<dbReference type="Proteomes" id="UP001209878">
    <property type="component" value="Unassembled WGS sequence"/>
</dbReference>
<evidence type="ECO:0000313" key="13">
    <source>
        <dbReference type="Proteomes" id="UP001209878"/>
    </source>
</evidence>
<accession>A0AAD9NTU4</accession>
<dbReference type="SUPFAM" id="SSF50729">
    <property type="entry name" value="PH domain-like"/>
    <property type="match status" value="1"/>
</dbReference>
<comment type="caution">
    <text evidence="12">The sequence shown here is derived from an EMBL/GenBank/DDBJ whole genome shotgun (WGS) entry which is preliminary data.</text>
</comment>
<dbReference type="PANTHER" id="PTHR45818:SF3">
    <property type="entry name" value="PROTEIN VAV"/>
    <property type="match status" value="1"/>
</dbReference>
<dbReference type="PROSITE" id="PS50010">
    <property type="entry name" value="DH_2"/>
    <property type="match status" value="1"/>
</dbReference>
<dbReference type="Pfam" id="PF00017">
    <property type="entry name" value="SH2"/>
    <property type="match status" value="1"/>
</dbReference>
<keyword evidence="13" id="KW-1185">Reference proteome</keyword>
<dbReference type="InterPro" id="IPR001331">
    <property type="entry name" value="GDS_CDC24_CS"/>
</dbReference>
<dbReference type="Pfam" id="PF07653">
    <property type="entry name" value="SH3_2"/>
    <property type="match status" value="1"/>
</dbReference>
<evidence type="ECO:0000259" key="9">
    <source>
        <dbReference type="PROSITE" id="PS50003"/>
    </source>
</evidence>
<evidence type="ECO:0000256" key="3">
    <source>
        <dbReference type="ARBA" id="ARBA00022999"/>
    </source>
</evidence>
<sequence length="736" mass="84976">MYGMYGQDDDDDSKIYEDLCSLRGPPKVQGLPEPKCKRDYCIKELVETEKNYVEALNMIVKHFIRPLKDTLSPQQHQTIFMHIEELFRIHTGFQADLSRACNPTGSSKITIASCFIKWKEKLLIYGEFCSNLPDAQDLVDDVCKKDPQVEQAIMNCQMKANEGKFRLRDLLSVPMQRILKYHLLLKELIRQTDSSNPERVNLDQALVEMEDLSLYINEVKRDNEALQLITEIQNSIFDLQMPRDTELKDYGRLLKDGELKVRPHEDVKTRNIKPRYIFLFDKVMMICRTRTADRFFWGESYSYRSALVLSMFNVEECQKLKDRMYQFMLVKKDKSEVFSFYAKTEDLRRKWIDAINLALSNTSPEGARDANHDFVMHSFDKPTVCDYCKKLLRGVFYQGYQCTITKMKVHKECIIKTKSMTGPRLPQRHQLGGVQLPPPRRTPGSIPQSRPAIGKGKAAYSYQGMPKPDDGRVILKFDVGDVIDLLNTEDPNWWEGRMRGEEGFFPANYVNPHREIRTQVHYIPPHTSQPAPISPEVTAPQWPAAGVNLDLSSYPWFLDKMPRQTASTKLEQCMSGTYLVRAGNPDGTTRYAISIKYQTTVKHIRIQHSAENQFYIADCRMFRSLPELVQYYQENSLEISFPGLCTTLQTPYKEAVEKLKATGKLGHEILGYCTAMYDYSANQPSQLSLKEGDRVAIISKAGGDRGWWRGQIDNKVCHICRADNDNYTQYTEPWSN</sequence>
<dbReference type="InterPro" id="IPR036028">
    <property type="entry name" value="SH3-like_dom_sf"/>
</dbReference>
<evidence type="ECO:0000259" key="7">
    <source>
        <dbReference type="PROSITE" id="PS50001"/>
    </source>
</evidence>
<evidence type="ECO:0000259" key="10">
    <source>
        <dbReference type="PROSITE" id="PS50010"/>
    </source>
</evidence>
<feature type="domain" description="SH2" evidence="7">
    <location>
        <begin position="556"/>
        <end position="652"/>
    </location>
</feature>
<dbReference type="InterPro" id="IPR055251">
    <property type="entry name" value="SOS1_NGEF_PH"/>
</dbReference>
<dbReference type="Pfam" id="PF00130">
    <property type="entry name" value="C1_1"/>
    <property type="match status" value="1"/>
</dbReference>
<dbReference type="EMBL" id="JAODUO010000442">
    <property type="protein sequence ID" value="KAK2180461.1"/>
    <property type="molecule type" value="Genomic_DNA"/>
</dbReference>
<gene>
    <name evidence="12" type="ORF">NP493_442g02028</name>
</gene>
<proteinExistence type="predicted"/>
<feature type="domain" description="SH3" evidence="8">
    <location>
        <begin position="668"/>
        <end position="736"/>
    </location>
</feature>
<keyword evidence="2" id="KW-0344">Guanine-nucleotide releasing factor</keyword>
<dbReference type="SUPFAM" id="SSF50044">
    <property type="entry name" value="SH3-domain"/>
    <property type="match status" value="2"/>
</dbReference>
<dbReference type="Gene3D" id="2.30.30.40">
    <property type="entry name" value="SH3 Domains"/>
    <property type="match status" value="2"/>
</dbReference>
<evidence type="ECO:0000256" key="6">
    <source>
        <dbReference type="SAM" id="MobiDB-lite"/>
    </source>
</evidence>
<dbReference type="PROSITE" id="PS50001">
    <property type="entry name" value="SH2"/>
    <property type="match status" value="1"/>
</dbReference>